<dbReference type="Gene3D" id="3.40.50.1820">
    <property type="entry name" value="alpha/beta hydrolase"/>
    <property type="match status" value="1"/>
</dbReference>
<dbReference type="SUPFAM" id="SSF53474">
    <property type="entry name" value="alpha/beta-Hydrolases"/>
    <property type="match status" value="1"/>
</dbReference>
<dbReference type="PANTHER" id="PTHR43433:SF5">
    <property type="entry name" value="AB HYDROLASE-1 DOMAIN-CONTAINING PROTEIN"/>
    <property type="match status" value="1"/>
</dbReference>
<organism evidence="2 3">
    <name type="scientific">Acrocarpospora macrocephala</name>
    <dbReference type="NCBI Taxonomy" id="150177"/>
    <lineage>
        <taxon>Bacteria</taxon>
        <taxon>Bacillati</taxon>
        <taxon>Actinomycetota</taxon>
        <taxon>Actinomycetes</taxon>
        <taxon>Streptosporangiales</taxon>
        <taxon>Streptosporangiaceae</taxon>
        <taxon>Acrocarpospora</taxon>
    </lineage>
</organism>
<dbReference type="PRINTS" id="PR00111">
    <property type="entry name" value="ABHYDROLASE"/>
</dbReference>
<dbReference type="Proteomes" id="UP000331127">
    <property type="component" value="Unassembled WGS sequence"/>
</dbReference>
<dbReference type="GO" id="GO:0004806">
    <property type="term" value="F:triacylglycerol lipase activity"/>
    <property type="evidence" value="ECO:0007669"/>
    <property type="project" value="TreeGrafter"/>
</dbReference>
<dbReference type="InterPro" id="IPR029058">
    <property type="entry name" value="AB_hydrolase_fold"/>
</dbReference>
<name>A0A5M3WUP7_9ACTN</name>
<keyword evidence="3" id="KW-1185">Reference proteome</keyword>
<keyword evidence="2" id="KW-0378">Hydrolase</keyword>
<dbReference type="InterPro" id="IPR050471">
    <property type="entry name" value="AB_hydrolase"/>
</dbReference>
<evidence type="ECO:0000259" key="1">
    <source>
        <dbReference type="Pfam" id="PF00561"/>
    </source>
</evidence>
<proteinExistence type="predicted"/>
<dbReference type="InterPro" id="IPR000073">
    <property type="entry name" value="AB_hydrolase_1"/>
</dbReference>
<reference evidence="2 3" key="1">
    <citation type="submission" date="2019-10" db="EMBL/GenBank/DDBJ databases">
        <title>Whole genome shotgun sequence of Acrocarpospora macrocephala NBRC 16266.</title>
        <authorList>
            <person name="Ichikawa N."/>
            <person name="Kimura A."/>
            <person name="Kitahashi Y."/>
            <person name="Komaki H."/>
            <person name="Oguchi A."/>
        </authorList>
    </citation>
    <scope>NUCLEOTIDE SEQUENCE [LARGE SCALE GENOMIC DNA]</scope>
    <source>
        <strain evidence="2 3">NBRC 16266</strain>
    </source>
</reference>
<dbReference type="AlphaFoldDB" id="A0A5M3WUP7"/>
<evidence type="ECO:0000313" key="3">
    <source>
        <dbReference type="Proteomes" id="UP000331127"/>
    </source>
</evidence>
<dbReference type="Pfam" id="PF00561">
    <property type="entry name" value="Abhydrolase_1"/>
    <property type="match status" value="1"/>
</dbReference>
<sequence>MHPTPDVMAVETPRRIPVGDLTVAYTDSGEGEPLILVHGGESDRGQFDALRPFLGPGIRAISYDQRDTGDTVNSDEPYTIADLGADLAGLVESLGLDKAHVLGTSFGGMVAMHAALDHPERIQSVALVATTPNRSFTGPALDRMLELEPAARRAFMLDVLISPQGQAENPALVDRARSVLTPRSDEQNTRRNNAVAAHDCLDRLAGLQMPALVVQGTDDPLIRADAAEEMAKRIPDARLELINGGRHGIATEFPHLVAGIVREFVHTHPTLQ</sequence>
<dbReference type="EMBL" id="BLAE01000043">
    <property type="protein sequence ID" value="GES13177.1"/>
    <property type="molecule type" value="Genomic_DNA"/>
</dbReference>
<gene>
    <name evidence="2" type="ORF">Amac_067740</name>
</gene>
<evidence type="ECO:0000313" key="2">
    <source>
        <dbReference type="EMBL" id="GES13177.1"/>
    </source>
</evidence>
<protein>
    <submittedName>
        <fullName evidence="2">Alpha/beta hydrolase</fullName>
    </submittedName>
</protein>
<accession>A0A5M3WUP7</accession>
<comment type="caution">
    <text evidence="2">The sequence shown here is derived from an EMBL/GenBank/DDBJ whole genome shotgun (WGS) entry which is preliminary data.</text>
</comment>
<dbReference type="PANTHER" id="PTHR43433">
    <property type="entry name" value="HYDROLASE, ALPHA/BETA FOLD FAMILY PROTEIN"/>
    <property type="match status" value="1"/>
</dbReference>
<dbReference type="GO" id="GO:0046503">
    <property type="term" value="P:glycerolipid catabolic process"/>
    <property type="evidence" value="ECO:0007669"/>
    <property type="project" value="TreeGrafter"/>
</dbReference>
<feature type="domain" description="AB hydrolase-1" evidence="1">
    <location>
        <begin position="33"/>
        <end position="249"/>
    </location>
</feature>